<keyword evidence="3" id="KW-1185">Reference proteome</keyword>
<name>A1ZPI7_MICM2</name>
<keyword evidence="1" id="KW-1133">Transmembrane helix</keyword>
<evidence type="ECO:0000256" key="1">
    <source>
        <dbReference type="SAM" id="Phobius"/>
    </source>
</evidence>
<organism evidence="2 3">
    <name type="scientific">Microscilla marina ATCC 23134</name>
    <dbReference type="NCBI Taxonomy" id="313606"/>
    <lineage>
        <taxon>Bacteria</taxon>
        <taxon>Pseudomonadati</taxon>
        <taxon>Bacteroidota</taxon>
        <taxon>Cytophagia</taxon>
        <taxon>Cytophagales</taxon>
        <taxon>Microscillaceae</taxon>
        <taxon>Microscilla</taxon>
    </lineage>
</organism>
<feature type="transmembrane region" description="Helical" evidence="1">
    <location>
        <begin position="104"/>
        <end position="124"/>
    </location>
</feature>
<gene>
    <name evidence="2" type="ORF">M23134_03795</name>
</gene>
<keyword evidence="1" id="KW-0812">Transmembrane</keyword>
<dbReference type="AlphaFoldDB" id="A1ZPI7"/>
<dbReference type="Proteomes" id="UP000004095">
    <property type="component" value="Unassembled WGS sequence"/>
</dbReference>
<reference evidence="2 3" key="1">
    <citation type="submission" date="2007-01" db="EMBL/GenBank/DDBJ databases">
        <authorList>
            <person name="Haygood M."/>
            <person name="Podell S."/>
            <person name="Anderson C."/>
            <person name="Hopkinson B."/>
            <person name="Roe K."/>
            <person name="Barbeau K."/>
            <person name="Gaasterland T."/>
            <person name="Ferriera S."/>
            <person name="Johnson J."/>
            <person name="Kravitz S."/>
            <person name="Beeson K."/>
            <person name="Sutton G."/>
            <person name="Rogers Y.-H."/>
            <person name="Friedman R."/>
            <person name="Frazier M."/>
            <person name="Venter J.C."/>
        </authorList>
    </citation>
    <scope>NUCLEOTIDE SEQUENCE [LARGE SCALE GENOMIC DNA]</scope>
    <source>
        <strain evidence="2 3">ATCC 23134</strain>
    </source>
</reference>
<keyword evidence="1" id="KW-0472">Membrane</keyword>
<evidence type="ECO:0000313" key="2">
    <source>
        <dbReference type="EMBL" id="EAY27726.1"/>
    </source>
</evidence>
<proteinExistence type="predicted"/>
<evidence type="ECO:0000313" key="3">
    <source>
        <dbReference type="Proteomes" id="UP000004095"/>
    </source>
</evidence>
<comment type="caution">
    <text evidence="2">The sequence shown here is derived from an EMBL/GenBank/DDBJ whole genome shotgun (WGS) entry which is preliminary data.</text>
</comment>
<protein>
    <recommendedName>
        <fullName evidence="4">DUF3592 domain-containing protein</fullName>
    </recommendedName>
</protein>
<sequence length="134" mass="16047">MLFILGGGVAIYGFTFWQKTQNLKKNGIRTKGTVYEIGSKAIYRFPFVKFTTKKDEEIRFRSKLEVNVDLFNYKIGQEVDVIYHKYNPHNARIDKFWENNMAELYLTLLGVIIMFVGLMVRWFFIRKVRRQARY</sequence>
<evidence type="ECO:0008006" key="4">
    <source>
        <dbReference type="Google" id="ProtNLM"/>
    </source>
</evidence>
<dbReference type="EMBL" id="AAWS01000021">
    <property type="protein sequence ID" value="EAY27726.1"/>
    <property type="molecule type" value="Genomic_DNA"/>
</dbReference>
<accession>A1ZPI7</accession>